<reference evidence="6 7" key="1">
    <citation type="submission" date="2020-08" db="EMBL/GenBank/DDBJ databases">
        <title>Genome public.</title>
        <authorList>
            <person name="Liu C."/>
            <person name="Sun Q."/>
        </authorList>
    </citation>
    <scope>NUCLEOTIDE SEQUENCE [LARGE SCALE GENOMIC DNA]</scope>
    <source>
        <strain evidence="6 7">NSJ-27</strain>
    </source>
</reference>
<feature type="transmembrane region" description="Helical" evidence="5">
    <location>
        <begin position="28"/>
        <end position="51"/>
    </location>
</feature>
<accession>A0ABR7IRF5</accession>
<feature type="transmembrane region" description="Helical" evidence="5">
    <location>
        <begin position="181"/>
        <end position="202"/>
    </location>
</feature>
<feature type="transmembrane region" description="Helical" evidence="5">
    <location>
        <begin position="134"/>
        <end position="161"/>
    </location>
</feature>
<gene>
    <name evidence="6" type="ORF">H8Z77_06150</name>
</gene>
<dbReference type="InterPro" id="IPR003825">
    <property type="entry name" value="Colicin-V_CvpA"/>
</dbReference>
<dbReference type="EMBL" id="JACOQK010000001">
    <property type="protein sequence ID" value="MBC5787604.1"/>
    <property type="molecule type" value="Genomic_DNA"/>
</dbReference>
<evidence type="ECO:0000256" key="2">
    <source>
        <dbReference type="ARBA" id="ARBA00022692"/>
    </source>
</evidence>
<keyword evidence="2 5" id="KW-0812">Transmembrane</keyword>
<keyword evidence="7" id="KW-1185">Reference proteome</keyword>
<dbReference type="RefSeq" id="WP_186996496.1">
    <property type="nucleotide sequence ID" value="NZ_JACOQK010000001.1"/>
</dbReference>
<protein>
    <submittedName>
        <fullName evidence="6">CvpA family protein</fullName>
    </submittedName>
</protein>
<evidence type="ECO:0000256" key="5">
    <source>
        <dbReference type="SAM" id="Phobius"/>
    </source>
</evidence>
<keyword evidence="3 5" id="KW-1133">Transmembrane helix</keyword>
<sequence>MTSIILDCFVIGLLCLCVWVGYRKGLVASIVSLGGYIISLLAATWLGKLFAPMVFERWLRSGMIEKVGEQLASAGSVEELQAAVNQISDKIPGFLNGILFQGQTASDYMASHLGDSASSIAQDLVDQFLGPATIFLLECILFVILFAVCRLLVHIILKIAVTINYIPVIGTVNGLLGGCVGVFQAGVYLLLLAMVCEIIILFTHDSLGWLNTQQIESTYLFAMFYRFNPLHFF</sequence>
<comment type="subcellular location">
    <subcellularLocation>
        <location evidence="1">Membrane</location>
        <topology evidence="1">Multi-pass membrane protein</topology>
    </subcellularLocation>
</comment>
<evidence type="ECO:0000256" key="3">
    <source>
        <dbReference type="ARBA" id="ARBA00022989"/>
    </source>
</evidence>
<keyword evidence="4 5" id="KW-0472">Membrane</keyword>
<evidence type="ECO:0000256" key="1">
    <source>
        <dbReference type="ARBA" id="ARBA00004141"/>
    </source>
</evidence>
<evidence type="ECO:0000313" key="7">
    <source>
        <dbReference type="Proteomes" id="UP000649151"/>
    </source>
</evidence>
<dbReference type="Proteomes" id="UP000649151">
    <property type="component" value="Unassembled WGS sequence"/>
</dbReference>
<proteinExistence type="predicted"/>
<name>A0ABR7IRF5_9CLOT</name>
<feature type="transmembrane region" description="Helical" evidence="5">
    <location>
        <begin position="5"/>
        <end position="22"/>
    </location>
</feature>
<organism evidence="6 7">
    <name type="scientific">Clostridium facile</name>
    <dbReference type="NCBI Taxonomy" id="2763035"/>
    <lineage>
        <taxon>Bacteria</taxon>
        <taxon>Bacillati</taxon>
        <taxon>Bacillota</taxon>
        <taxon>Clostridia</taxon>
        <taxon>Eubacteriales</taxon>
        <taxon>Clostridiaceae</taxon>
        <taxon>Clostridium</taxon>
    </lineage>
</organism>
<evidence type="ECO:0000313" key="6">
    <source>
        <dbReference type="EMBL" id="MBC5787604.1"/>
    </source>
</evidence>
<evidence type="ECO:0000256" key="4">
    <source>
        <dbReference type="ARBA" id="ARBA00023136"/>
    </source>
</evidence>
<comment type="caution">
    <text evidence="6">The sequence shown here is derived from an EMBL/GenBank/DDBJ whole genome shotgun (WGS) entry which is preliminary data.</text>
</comment>
<dbReference type="Pfam" id="PF02674">
    <property type="entry name" value="Colicin_V"/>
    <property type="match status" value="1"/>
</dbReference>